<dbReference type="EMBL" id="MCHY01000008">
    <property type="protein sequence ID" value="RKD24037.1"/>
    <property type="molecule type" value="Genomic_DNA"/>
</dbReference>
<proteinExistence type="inferred from homology"/>
<evidence type="ECO:0000256" key="4">
    <source>
        <dbReference type="ARBA" id="ARBA00022692"/>
    </source>
</evidence>
<dbReference type="PROSITE" id="PS50928">
    <property type="entry name" value="ABC_TM1"/>
    <property type="match status" value="1"/>
</dbReference>
<dbReference type="Gene3D" id="1.10.3720.10">
    <property type="entry name" value="MetI-like"/>
    <property type="match status" value="1"/>
</dbReference>
<dbReference type="InterPro" id="IPR005769">
    <property type="entry name" value="PhnE/PtxC"/>
</dbReference>
<evidence type="ECO:0000256" key="5">
    <source>
        <dbReference type="ARBA" id="ARBA00022989"/>
    </source>
</evidence>
<evidence type="ECO:0000256" key="6">
    <source>
        <dbReference type="ARBA" id="ARBA00023136"/>
    </source>
</evidence>
<keyword evidence="3" id="KW-1003">Cell membrane</keyword>
<dbReference type="AlphaFoldDB" id="A0A419SJ88"/>
<keyword evidence="6 7" id="KW-0472">Membrane</keyword>
<accession>A0A419SJ88</accession>
<dbReference type="Proteomes" id="UP000284219">
    <property type="component" value="Unassembled WGS sequence"/>
</dbReference>
<feature type="transmembrane region" description="Helical" evidence="7">
    <location>
        <begin position="182"/>
        <end position="203"/>
    </location>
</feature>
<feature type="transmembrane region" description="Helical" evidence="7">
    <location>
        <begin position="101"/>
        <end position="124"/>
    </location>
</feature>
<keyword evidence="10" id="KW-1185">Reference proteome</keyword>
<dbReference type="SUPFAM" id="SSF161098">
    <property type="entry name" value="MetI-like"/>
    <property type="match status" value="1"/>
</dbReference>
<feature type="transmembrane region" description="Helical" evidence="7">
    <location>
        <begin position="55"/>
        <end position="76"/>
    </location>
</feature>
<evidence type="ECO:0000256" key="2">
    <source>
        <dbReference type="ARBA" id="ARBA00022448"/>
    </source>
</evidence>
<evidence type="ECO:0000313" key="10">
    <source>
        <dbReference type="Proteomes" id="UP000284219"/>
    </source>
</evidence>
<evidence type="ECO:0000313" key="9">
    <source>
        <dbReference type="EMBL" id="RKD24037.1"/>
    </source>
</evidence>
<comment type="similarity">
    <text evidence="7">Belongs to the binding-protein-dependent transport system permease family.</text>
</comment>
<reference evidence="9 10" key="1">
    <citation type="submission" date="2016-08" db="EMBL/GenBank/DDBJ databases">
        <title>Novel Firmicute Genomes.</title>
        <authorList>
            <person name="Poppleton D.I."/>
            <person name="Gribaldo S."/>
        </authorList>
    </citation>
    <scope>NUCLEOTIDE SEQUENCE [LARGE SCALE GENOMIC DNA]</scope>
    <source>
        <strain evidence="9 10">RAOx-1</strain>
    </source>
</reference>
<dbReference type="NCBIfam" id="TIGR01097">
    <property type="entry name" value="PhnE"/>
    <property type="match status" value="1"/>
</dbReference>
<evidence type="ECO:0000256" key="1">
    <source>
        <dbReference type="ARBA" id="ARBA00004651"/>
    </source>
</evidence>
<dbReference type="PANTHER" id="PTHR30043">
    <property type="entry name" value="PHOSPHONATES TRANSPORT SYSTEM PERMEASE PROTEIN"/>
    <property type="match status" value="1"/>
</dbReference>
<comment type="subcellular location">
    <subcellularLocation>
        <location evidence="1 7">Cell membrane</location>
        <topology evidence="1 7">Multi-pass membrane protein</topology>
    </subcellularLocation>
</comment>
<keyword evidence="5 7" id="KW-1133">Transmembrane helix</keyword>
<dbReference type="InterPro" id="IPR000515">
    <property type="entry name" value="MetI-like"/>
</dbReference>
<protein>
    <submittedName>
        <fullName evidence="9">Phosphonate ABC transporter, permease protein PhnE</fullName>
    </submittedName>
</protein>
<feature type="transmembrane region" description="Helical" evidence="7">
    <location>
        <begin position="209"/>
        <end position="231"/>
    </location>
</feature>
<keyword evidence="2 7" id="KW-0813">Transport</keyword>
<keyword evidence="4 7" id="KW-0812">Transmembrane</keyword>
<sequence>MSAILIIWSGYSTEFDFSKFLRLGKSVEFVWNKWLPIDWSIFPVALKSAIITLQIAILGTFIGMLIALPLSFLAAFNTAPSAYLYHLTRSILNFLRSVPEIVLGLILVPSLSLGPFPAVMAIAIHNIGVLGKLISELIEAADTGQQEAVTSVGASKLFVILYGILPQIIPNILSQYFYRLEVGVRASLILGFIGGGGIGNMLFIDFKVFNYQAVACEVLVIMLLVLIVDYVGTLVRKKVI</sequence>
<dbReference type="PANTHER" id="PTHR30043:SF1">
    <property type="entry name" value="ABC TRANSPORT SYSTEM PERMEASE PROTEIN P69"/>
    <property type="match status" value="1"/>
</dbReference>
<gene>
    <name evidence="9" type="ORF">BEP19_06410</name>
</gene>
<evidence type="ECO:0000256" key="3">
    <source>
        <dbReference type="ARBA" id="ARBA00022475"/>
    </source>
</evidence>
<evidence type="ECO:0000259" key="8">
    <source>
        <dbReference type="PROSITE" id="PS50928"/>
    </source>
</evidence>
<dbReference type="Pfam" id="PF00528">
    <property type="entry name" value="BPD_transp_1"/>
    <property type="match status" value="1"/>
</dbReference>
<dbReference type="OrthoDB" id="9808005at2"/>
<feature type="domain" description="ABC transmembrane type-1" evidence="8">
    <location>
        <begin position="49"/>
        <end position="232"/>
    </location>
</feature>
<dbReference type="GO" id="GO:0015416">
    <property type="term" value="F:ABC-type phosphonate transporter activity"/>
    <property type="evidence" value="ECO:0007669"/>
    <property type="project" value="InterPro"/>
</dbReference>
<dbReference type="InterPro" id="IPR035906">
    <property type="entry name" value="MetI-like_sf"/>
</dbReference>
<dbReference type="CDD" id="cd06261">
    <property type="entry name" value="TM_PBP2"/>
    <property type="match status" value="1"/>
</dbReference>
<evidence type="ECO:0000256" key="7">
    <source>
        <dbReference type="RuleBase" id="RU363032"/>
    </source>
</evidence>
<organism evidence="9 10">
    <name type="scientific">Ammoniphilus oxalaticus</name>
    <dbReference type="NCBI Taxonomy" id="66863"/>
    <lineage>
        <taxon>Bacteria</taxon>
        <taxon>Bacillati</taxon>
        <taxon>Bacillota</taxon>
        <taxon>Bacilli</taxon>
        <taxon>Bacillales</taxon>
        <taxon>Paenibacillaceae</taxon>
        <taxon>Aneurinibacillus group</taxon>
        <taxon>Ammoniphilus</taxon>
    </lineage>
</organism>
<dbReference type="GO" id="GO:0005886">
    <property type="term" value="C:plasma membrane"/>
    <property type="evidence" value="ECO:0007669"/>
    <property type="project" value="UniProtKB-SubCell"/>
</dbReference>
<comment type="caution">
    <text evidence="9">The sequence shown here is derived from an EMBL/GenBank/DDBJ whole genome shotgun (WGS) entry which is preliminary data.</text>
</comment>
<name>A0A419SJ88_9BACL</name>